<organism evidence="3 4">
    <name type="scientific">Symbiodinium natans</name>
    <dbReference type="NCBI Taxonomy" id="878477"/>
    <lineage>
        <taxon>Eukaryota</taxon>
        <taxon>Sar</taxon>
        <taxon>Alveolata</taxon>
        <taxon>Dinophyceae</taxon>
        <taxon>Suessiales</taxon>
        <taxon>Symbiodiniaceae</taxon>
        <taxon>Symbiodinium</taxon>
    </lineage>
</organism>
<sequence length="712" mass="80269">MDPSTAFGRSIEYRHTARRAYVQADTSRRARAAVLRKSGPLPGKYSAGDLVCYRIERDSSGVPSWSGVSRIIGFDGKTVWVTHRGVPVATSLGKLRPCTSAEVLAYQILSKGNLQYEHLESEREQQRFVDARAHDSDADDEEDSDSARPSSAIRSNPLEGLRTVRRRVGLTPEESRAEPRVEPTIEEPEVEDAQQMDEPTVEAVAENDPQLDAADIPVPEEEDTADALLAQFKIPTYGSKECNKYRAFVADRIDSESARKWLKKRSSYSNKKKAAQNKVFTYEKCSPELQKGIDGSRKVEWDKWKEFNAALDLDEEQYQKLKDEGHEEVPLKWVDTDKNDALRGTQPDIEVRHKSRLVTRGDLESGDIRSDSPTADIEAQNLIFSFAASRKVRIGSADITNAYFQGEELDRVLILRQPKGGLPGEPPERRFLARVPVYGTHDGGRKFWKRLKTSAQKRGFLENAIFKALYVLRNNEGRIIALLCTHVDDLLWAAEPEAEPVIEELLKEFSCGKVERKTFRYCGKEVSQADDYTITVTCKETTLKANKAVDYALATPDRGLTFRANVLDWDNLISCVITDASHANESQVMKVKGEDSVEPYRSQGVEEGDRLRAAVADLFGKLDRKKWEASSAAFMRQDDRPEEPTDEVRWIDTDVMVADPLTKVMESTKLVECLFTNCLKVEQPIESVIKKRAKQLQRRKTADPADGLDVMD</sequence>
<evidence type="ECO:0000313" key="3">
    <source>
        <dbReference type="EMBL" id="CAE7258466.1"/>
    </source>
</evidence>
<dbReference type="EMBL" id="CAJNDS010001413">
    <property type="protein sequence ID" value="CAE7258466.1"/>
    <property type="molecule type" value="Genomic_DNA"/>
</dbReference>
<feature type="compositionally biased region" description="Basic and acidic residues" evidence="1">
    <location>
        <begin position="173"/>
        <end position="183"/>
    </location>
</feature>
<dbReference type="Proteomes" id="UP000604046">
    <property type="component" value="Unassembled WGS sequence"/>
</dbReference>
<feature type="compositionally biased region" description="Acidic residues" evidence="1">
    <location>
        <begin position="184"/>
        <end position="195"/>
    </location>
</feature>
<evidence type="ECO:0000313" key="4">
    <source>
        <dbReference type="Proteomes" id="UP000604046"/>
    </source>
</evidence>
<protein>
    <recommendedName>
        <fullName evidence="2">Reverse transcriptase Ty1/copia-type domain-containing protein</fullName>
    </recommendedName>
</protein>
<proteinExistence type="predicted"/>
<evidence type="ECO:0000256" key="1">
    <source>
        <dbReference type="SAM" id="MobiDB-lite"/>
    </source>
</evidence>
<name>A0A812M7Y8_9DINO</name>
<gene>
    <name evidence="3" type="ORF">SNAT2548_LOCUS13443</name>
</gene>
<feature type="region of interest" description="Disordered" evidence="1">
    <location>
        <begin position="130"/>
        <end position="195"/>
    </location>
</feature>
<dbReference type="AlphaFoldDB" id="A0A812M7Y8"/>
<comment type="caution">
    <text evidence="3">The sequence shown here is derived from an EMBL/GenBank/DDBJ whole genome shotgun (WGS) entry which is preliminary data.</text>
</comment>
<dbReference type="Pfam" id="PF07727">
    <property type="entry name" value="RVT_2"/>
    <property type="match status" value="1"/>
</dbReference>
<evidence type="ECO:0000259" key="2">
    <source>
        <dbReference type="Pfam" id="PF07727"/>
    </source>
</evidence>
<feature type="region of interest" description="Disordered" evidence="1">
    <location>
        <begin position="693"/>
        <end position="712"/>
    </location>
</feature>
<dbReference type="OrthoDB" id="446901at2759"/>
<dbReference type="InterPro" id="IPR013103">
    <property type="entry name" value="RVT_2"/>
</dbReference>
<reference evidence="3" key="1">
    <citation type="submission" date="2021-02" db="EMBL/GenBank/DDBJ databases">
        <authorList>
            <person name="Dougan E. K."/>
            <person name="Rhodes N."/>
            <person name="Thang M."/>
            <person name="Chan C."/>
        </authorList>
    </citation>
    <scope>NUCLEOTIDE SEQUENCE</scope>
</reference>
<keyword evidence="4" id="KW-1185">Reference proteome</keyword>
<accession>A0A812M7Y8</accession>
<feature type="domain" description="Reverse transcriptase Ty1/copia-type" evidence="2">
    <location>
        <begin position="324"/>
        <end position="529"/>
    </location>
</feature>